<feature type="transmembrane region" description="Helical" evidence="2">
    <location>
        <begin position="105"/>
        <end position="126"/>
    </location>
</feature>
<feature type="region of interest" description="Disordered" evidence="1">
    <location>
        <begin position="1"/>
        <end position="30"/>
    </location>
</feature>
<organism evidence="4 5">
    <name type="scientific">Streptomyces flavalbus</name>
    <dbReference type="NCBI Taxonomy" id="2665155"/>
    <lineage>
        <taxon>Bacteria</taxon>
        <taxon>Bacillati</taxon>
        <taxon>Actinomycetota</taxon>
        <taxon>Actinomycetes</taxon>
        <taxon>Kitasatosporales</taxon>
        <taxon>Streptomycetaceae</taxon>
        <taxon>Streptomyces</taxon>
    </lineage>
</organism>
<dbReference type="Proteomes" id="UP001597023">
    <property type="component" value="Unassembled WGS sequence"/>
</dbReference>
<evidence type="ECO:0000313" key="4">
    <source>
        <dbReference type="EMBL" id="MFD0313436.1"/>
    </source>
</evidence>
<comment type="caution">
    <text evidence="4">The sequence shown here is derived from an EMBL/GenBank/DDBJ whole genome shotgun (WGS) entry which is preliminary data.</text>
</comment>
<accession>A0ABW2W234</accession>
<evidence type="ECO:0000313" key="5">
    <source>
        <dbReference type="Proteomes" id="UP001597023"/>
    </source>
</evidence>
<gene>
    <name evidence="4" type="ORF">ACFQZ6_04115</name>
</gene>
<feature type="transmembrane region" description="Helical" evidence="2">
    <location>
        <begin position="74"/>
        <end position="99"/>
    </location>
</feature>
<dbReference type="RefSeq" id="WP_381604982.1">
    <property type="nucleotide sequence ID" value="NZ_JBHTEB010000001.1"/>
</dbReference>
<name>A0ABW2W234_9ACTN</name>
<evidence type="ECO:0000256" key="2">
    <source>
        <dbReference type="SAM" id="Phobius"/>
    </source>
</evidence>
<dbReference type="InterPro" id="IPR055568">
    <property type="entry name" value="DUF7144"/>
</dbReference>
<feature type="compositionally biased region" description="Low complexity" evidence="1">
    <location>
        <begin position="18"/>
        <end position="29"/>
    </location>
</feature>
<protein>
    <recommendedName>
        <fullName evidence="3">DUF7144 domain-containing protein</fullName>
    </recommendedName>
</protein>
<proteinExistence type="predicted"/>
<keyword evidence="2" id="KW-1133">Transmembrane helix</keyword>
<keyword evidence="2" id="KW-0812">Transmembrane</keyword>
<keyword evidence="2" id="KW-0472">Membrane</keyword>
<evidence type="ECO:0000256" key="1">
    <source>
        <dbReference type="SAM" id="MobiDB-lite"/>
    </source>
</evidence>
<keyword evidence="5" id="KW-1185">Reference proteome</keyword>
<evidence type="ECO:0000259" key="3">
    <source>
        <dbReference type="Pfam" id="PF23636"/>
    </source>
</evidence>
<feature type="domain" description="DUF7144" evidence="3">
    <location>
        <begin position="75"/>
        <end position="128"/>
    </location>
</feature>
<reference evidence="5" key="1">
    <citation type="journal article" date="2019" name="Int. J. Syst. Evol. Microbiol.">
        <title>The Global Catalogue of Microorganisms (GCM) 10K type strain sequencing project: providing services to taxonomists for standard genome sequencing and annotation.</title>
        <authorList>
            <consortium name="The Broad Institute Genomics Platform"/>
            <consortium name="The Broad Institute Genome Sequencing Center for Infectious Disease"/>
            <person name="Wu L."/>
            <person name="Ma J."/>
        </authorList>
    </citation>
    <scope>NUCLEOTIDE SEQUENCE [LARGE SCALE GENOMIC DNA]</scope>
    <source>
        <strain evidence="5">CGMCC 4.7400</strain>
    </source>
</reference>
<dbReference type="EMBL" id="JBHTEB010000001">
    <property type="protein sequence ID" value="MFD0313436.1"/>
    <property type="molecule type" value="Genomic_DNA"/>
</dbReference>
<sequence>MIISVTAEPSRWHTTALDPPSHSPDAAPPWALAPHLRPERAAPGGVVLRDAAVGTGLPDGARDRLRSCHETSGLFTVLVLLGRSWGTGAGVALGAASLITQFMFIPFYPLWSISVMTLDLVAVWALTRSIAVDD</sequence>
<dbReference type="Pfam" id="PF23636">
    <property type="entry name" value="DUF7144"/>
    <property type="match status" value="1"/>
</dbReference>